<dbReference type="InterPro" id="IPR019399">
    <property type="entry name" value="Parkin_co-regulated_protein"/>
</dbReference>
<name>A0A4U5VI40_COLLU</name>
<dbReference type="GO" id="GO:0031982">
    <property type="term" value="C:vesicle"/>
    <property type="evidence" value="ECO:0007669"/>
    <property type="project" value="TreeGrafter"/>
</dbReference>
<dbReference type="PANTHER" id="PTHR21207">
    <property type="entry name" value="PARKIN COREGULATED GENE PROTEIN PARK2 COREGULATED"/>
    <property type="match status" value="1"/>
</dbReference>
<dbReference type="PANTHER" id="PTHR21207:SF2">
    <property type="entry name" value="PARKIN COREGULATED GENE PROTEIN"/>
    <property type="match status" value="1"/>
</dbReference>
<protein>
    <submittedName>
        <fullName evidence="1">Parkin coregulated gene protein</fullName>
    </submittedName>
</protein>
<reference evidence="1 2" key="1">
    <citation type="submission" date="2019-01" db="EMBL/GenBank/DDBJ databases">
        <title>Genome Assembly of Collichthys lucidus.</title>
        <authorList>
            <person name="Cai M."/>
            <person name="Xiao S."/>
        </authorList>
    </citation>
    <scope>NUCLEOTIDE SEQUENCE [LARGE SCALE GENOMIC DNA]</scope>
    <source>
        <strain evidence="1">JT15FE1705JMU</strain>
        <tissue evidence="1">Muscle</tissue>
    </source>
</reference>
<dbReference type="GO" id="GO:0030544">
    <property type="term" value="F:Hsp70 protein binding"/>
    <property type="evidence" value="ECO:0007669"/>
    <property type="project" value="TreeGrafter"/>
</dbReference>
<proteinExistence type="predicted"/>
<sequence length="481" mass="54380">MSRKNRELKTEGFTVKSTMKNSVVVGPSAAGAFRERPSKPTTFRKFYERGEFPMALHHDAKGNRIAWKVEIEKLDYHHYLPLFFDGLCETMHPYELFARQGVYDLLEHGGPKIQPVIPQLIIPIKSALNTRNRQIMCTTLKVLQHLVVSGDMVGESLVPYYRQILPILNIFKNMNNKISEVYRFESDKRGHWSVAEQPIRYERQPLGLQSLCGSNLKLTPGLSVCAGQQLVRGQCRAEMSGLAPGTDPHLGTSSCWRQPSLAPIRVRVLRRMSPPLEIYSVQSSVALLLWLMPMRETIYSAHISSLKKDSSAHTDSQYRGTARVPCVSVLMGICPLLFENADTVCQRSKTGHVSEPIIHTPPPAPLPILSHRQLGWSQTNSITADNTATARKEPNKWSLLCRPNGPAFHLAREQRSAQRLHGCNQQLLMRNPYKLQLAMTCTLHTYTHLMNKNLSTVISPRQIWCFSGEMVIVYYKLSGDV</sequence>
<dbReference type="GO" id="GO:0005829">
    <property type="term" value="C:cytosol"/>
    <property type="evidence" value="ECO:0007669"/>
    <property type="project" value="TreeGrafter"/>
</dbReference>
<organism evidence="1 2">
    <name type="scientific">Collichthys lucidus</name>
    <name type="common">Big head croaker</name>
    <name type="synonym">Sciaena lucida</name>
    <dbReference type="NCBI Taxonomy" id="240159"/>
    <lineage>
        <taxon>Eukaryota</taxon>
        <taxon>Metazoa</taxon>
        <taxon>Chordata</taxon>
        <taxon>Craniata</taxon>
        <taxon>Vertebrata</taxon>
        <taxon>Euteleostomi</taxon>
        <taxon>Actinopterygii</taxon>
        <taxon>Neopterygii</taxon>
        <taxon>Teleostei</taxon>
        <taxon>Neoteleostei</taxon>
        <taxon>Acanthomorphata</taxon>
        <taxon>Eupercaria</taxon>
        <taxon>Sciaenidae</taxon>
        <taxon>Collichthys</taxon>
    </lineage>
</organism>
<evidence type="ECO:0000313" key="1">
    <source>
        <dbReference type="EMBL" id="TKS86725.1"/>
    </source>
</evidence>
<keyword evidence="2" id="KW-1185">Reference proteome</keyword>
<dbReference type="EMBL" id="CM014095">
    <property type="protein sequence ID" value="TKS86725.1"/>
    <property type="molecule type" value="Genomic_DNA"/>
</dbReference>
<dbReference type="STRING" id="240159.A0A4U5VI40"/>
<dbReference type="GO" id="GO:0043005">
    <property type="term" value="C:neuron projection"/>
    <property type="evidence" value="ECO:0007669"/>
    <property type="project" value="TreeGrafter"/>
</dbReference>
<accession>A0A4U5VI40</accession>
<evidence type="ECO:0000313" key="2">
    <source>
        <dbReference type="Proteomes" id="UP000298787"/>
    </source>
</evidence>
<gene>
    <name evidence="1" type="ORF">D9C73_020844</name>
</gene>
<dbReference type="Pfam" id="PF10274">
    <property type="entry name" value="ParcG"/>
    <property type="match status" value="1"/>
</dbReference>
<dbReference type="Proteomes" id="UP000298787">
    <property type="component" value="Chromosome 18"/>
</dbReference>
<dbReference type="GO" id="GO:0051879">
    <property type="term" value="F:Hsp90 protein binding"/>
    <property type="evidence" value="ECO:0007669"/>
    <property type="project" value="TreeGrafter"/>
</dbReference>
<dbReference type="AlphaFoldDB" id="A0A4U5VI40"/>